<dbReference type="EC" id="2.7.4.9" evidence="2 11"/>
<evidence type="ECO:0000259" key="12">
    <source>
        <dbReference type="Pfam" id="PF02223"/>
    </source>
</evidence>
<evidence type="ECO:0000256" key="6">
    <source>
        <dbReference type="ARBA" id="ARBA00022741"/>
    </source>
</evidence>
<dbReference type="PANTHER" id="PTHR10344:SF4">
    <property type="entry name" value="UMP-CMP KINASE 2, MITOCHONDRIAL"/>
    <property type="match status" value="1"/>
</dbReference>
<sequence>MDYFMKRGIFISIEGGEGTGKTTQTGLIRDYLQARGYSVLLTFEPGGTRIGRSIRKILLDPSNKEIDAYTELFLYMADRAQHIRQVVIPALNKKGRAVVTDRFTDATVAYQGFGRGISASLIDVLNRSVTAGIRPDLTICLDLGPDIKSGLLRAKSKNIRDRIEEERISFHRKVRNGYLSLARREPGRIKIVKVVSPAERTFAMIKKHIDKLLKKSAGWPVSRLACYKPGNRKTSKPAN</sequence>
<dbReference type="InterPro" id="IPR018094">
    <property type="entry name" value="Thymidylate_kinase"/>
</dbReference>
<evidence type="ECO:0000313" key="14">
    <source>
        <dbReference type="Proteomes" id="UP000229307"/>
    </source>
</evidence>
<reference evidence="14" key="1">
    <citation type="submission" date="2017-09" db="EMBL/GenBank/DDBJ databases">
        <title>Depth-based differentiation of microbial function through sediment-hosted aquifers and enrichment of novel symbionts in the deep terrestrial subsurface.</title>
        <authorList>
            <person name="Probst A.J."/>
            <person name="Ladd B."/>
            <person name="Jarett J.K."/>
            <person name="Geller-Mcgrath D.E."/>
            <person name="Sieber C.M.K."/>
            <person name="Emerson J.B."/>
            <person name="Anantharaman K."/>
            <person name="Thomas B.C."/>
            <person name="Malmstrom R."/>
            <person name="Stieglmeier M."/>
            <person name="Klingl A."/>
            <person name="Woyke T."/>
            <person name="Ryan C.M."/>
            <person name="Banfield J.F."/>
        </authorList>
    </citation>
    <scope>NUCLEOTIDE SEQUENCE [LARGE SCALE GENOMIC DNA]</scope>
</reference>
<dbReference type="GO" id="GO:0005524">
    <property type="term" value="F:ATP binding"/>
    <property type="evidence" value="ECO:0007669"/>
    <property type="project" value="UniProtKB-UniRule"/>
</dbReference>
<comment type="catalytic activity">
    <reaction evidence="9 11">
        <text>dTMP + ATP = dTDP + ADP</text>
        <dbReference type="Rhea" id="RHEA:13517"/>
        <dbReference type="ChEBI" id="CHEBI:30616"/>
        <dbReference type="ChEBI" id="CHEBI:58369"/>
        <dbReference type="ChEBI" id="CHEBI:63528"/>
        <dbReference type="ChEBI" id="CHEBI:456216"/>
        <dbReference type="EC" id="2.7.4.9"/>
    </reaction>
</comment>
<keyword evidence="8 11" id="KW-0067">ATP-binding</keyword>
<dbReference type="HAMAP" id="MF_00165">
    <property type="entry name" value="Thymidylate_kinase"/>
    <property type="match status" value="1"/>
</dbReference>
<dbReference type="GO" id="GO:0004798">
    <property type="term" value="F:dTMP kinase activity"/>
    <property type="evidence" value="ECO:0007669"/>
    <property type="project" value="UniProtKB-UniRule"/>
</dbReference>
<proteinExistence type="inferred from homology"/>
<dbReference type="AlphaFoldDB" id="A0A2M7SBM5"/>
<dbReference type="InterPro" id="IPR027417">
    <property type="entry name" value="P-loop_NTPase"/>
</dbReference>
<evidence type="ECO:0000256" key="9">
    <source>
        <dbReference type="ARBA" id="ARBA00048743"/>
    </source>
</evidence>
<evidence type="ECO:0000256" key="3">
    <source>
        <dbReference type="ARBA" id="ARBA00017144"/>
    </source>
</evidence>
<name>A0A2M7SBM5_9BACT</name>
<dbReference type="GO" id="GO:0005829">
    <property type="term" value="C:cytosol"/>
    <property type="evidence" value="ECO:0007669"/>
    <property type="project" value="TreeGrafter"/>
</dbReference>
<feature type="binding site" evidence="11">
    <location>
        <begin position="15"/>
        <end position="22"/>
    </location>
    <ligand>
        <name>ATP</name>
        <dbReference type="ChEBI" id="CHEBI:30616"/>
    </ligand>
</feature>
<dbReference type="Pfam" id="PF02223">
    <property type="entry name" value="Thymidylate_kin"/>
    <property type="match status" value="1"/>
</dbReference>
<protein>
    <recommendedName>
        <fullName evidence="3 11">Thymidylate kinase</fullName>
        <ecNumber evidence="2 11">2.7.4.9</ecNumber>
    </recommendedName>
    <alternativeName>
        <fullName evidence="11">dTMP kinase</fullName>
    </alternativeName>
</protein>
<comment type="similarity">
    <text evidence="1 11">Belongs to the thymidylate kinase family.</text>
</comment>
<dbReference type="Proteomes" id="UP000229307">
    <property type="component" value="Unassembled WGS sequence"/>
</dbReference>
<dbReference type="InterPro" id="IPR039430">
    <property type="entry name" value="Thymidylate_kin-like_dom"/>
</dbReference>
<organism evidence="13 14">
    <name type="scientific">Candidatus Desantisbacteria bacterium CG_4_10_14_0_8_um_filter_48_22</name>
    <dbReference type="NCBI Taxonomy" id="1974543"/>
    <lineage>
        <taxon>Bacteria</taxon>
        <taxon>Candidatus Desantisiibacteriota</taxon>
    </lineage>
</organism>
<evidence type="ECO:0000256" key="2">
    <source>
        <dbReference type="ARBA" id="ARBA00012980"/>
    </source>
</evidence>
<evidence type="ECO:0000256" key="1">
    <source>
        <dbReference type="ARBA" id="ARBA00009776"/>
    </source>
</evidence>
<evidence type="ECO:0000256" key="4">
    <source>
        <dbReference type="ARBA" id="ARBA00022679"/>
    </source>
</evidence>
<dbReference type="EMBL" id="PFMR01000160">
    <property type="protein sequence ID" value="PIZ16870.1"/>
    <property type="molecule type" value="Genomic_DNA"/>
</dbReference>
<dbReference type="FunFam" id="3.40.50.300:FF:000225">
    <property type="entry name" value="Thymidylate kinase"/>
    <property type="match status" value="1"/>
</dbReference>
<evidence type="ECO:0000256" key="10">
    <source>
        <dbReference type="ARBA" id="ARBA00057735"/>
    </source>
</evidence>
<evidence type="ECO:0000256" key="5">
    <source>
        <dbReference type="ARBA" id="ARBA00022727"/>
    </source>
</evidence>
<comment type="caution">
    <text evidence="13">The sequence shown here is derived from an EMBL/GenBank/DDBJ whole genome shotgun (WGS) entry which is preliminary data.</text>
</comment>
<evidence type="ECO:0000256" key="11">
    <source>
        <dbReference type="HAMAP-Rule" id="MF_00165"/>
    </source>
</evidence>
<dbReference type="PANTHER" id="PTHR10344">
    <property type="entry name" value="THYMIDYLATE KINASE"/>
    <property type="match status" value="1"/>
</dbReference>
<gene>
    <name evidence="11 13" type="primary">tmk</name>
    <name evidence="13" type="ORF">COY52_05860</name>
</gene>
<keyword evidence="6 11" id="KW-0547">Nucleotide-binding</keyword>
<evidence type="ECO:0000256" key="8">
    <source>
        <dbReference type="ARBA" id="ARBA00022840"/>
    </source>
</evidence>
<evidence type="ECO:0000256" key="7">
    <source>
        <dbReference type="ARBA" id="ARBA00022777"/>
    </source>
</evidence>
<dbReference type="GO" id="GO:0006235">
    <property type="term" value="P:dTTP biosynthetic process"/>
    <property type="evidence" value="ECO:0007669"/>
    <property type="project" value="UniProtKB-UniRule"/>
</dbReference>
<evidence type="ECO:0000313" key="13">
    <source>
        <dbReference type="EMBL" id="PIZ16870.1"/>
    </source>
</evidence>
<dbReference type="CDD" id="cd01672">
    <property type="entry name" value="TMPK"/>
    <property type="match status" value="1"/>
</dbReference>
<dbReference type="GO" id="GO:0006227">
    <property type="term" value="P:dUDP biosynthetic process"/>
    <property type="evidence" value="ECO:0007669"/>
    <property type="project" value="TreeGrafter"/>
</dbReference>
<dbReference type="NCBIfam" id="TIGR00041">
    <property type="entry name" value="DTMP_kinase"/>
    <property type="match status" value="1"/>
</dbReference>
<accession>A0A2M7SBM5</accession>
<dbReference type="GO" id="GO:0006233">
    <property type="term" value="P:dTDP biosynthetic process"/>
    <property type="evidence" value="ECO:0007669"/>
    <property type="project" value="InterPro"/>
</dbReference>
<comment type="function">
    <text evidence="10 11">Phosphorylation of dTMP to form dTDP in both de novo and salvage pathways of dTTP synthesis.</text>
</comment>
<keyword evidence="4 11" id="KW-0808">Transferase</keyword>
<dbReference type="Gene3D" id="3.40.50.300">
    <property type="entry name" value="P-loop containing nucleotide triphosphate hydrolases"/>
    <property type="match status" value="1"/>
</dbReference>
<keyword evidence="5 11" id="KW-0545">Nucleotide biosynthesis</keyword>
<feature type="domain" description="Thymidylate kinase-like" evidence="12">
    <location>
        <begin position="13"/>
        <end position="204"/>
    </location>
</feature>
<keyword evidence="7 11" id="KW-0418">Kinase</keyword>
<dbReference type="SUPFAM" id="SSF52540">
    <property type="entry name" value="P-loop containing nucleoside triphosphate hydrolases"/>
    <property type="match status" value="1"/>
</dbReference>